<dbReference type="EMBL" id="REGN01001974">
    <property type="protein sequence ID" value="RNA31189.1"/>
    <property type="molecule type" value="Genomic_DNA"/>
</dbReference>
<dbReference type="PANTHER" id="PTHR46294">
    <property type="entry name" value="SEGMENTATION PROTEIN EVEN-SKIPPED"/>
    <property type="match status" value="1"/>
</dbReference>
<dbReference type="PROSITE" id="PS00027">
    <property type="entry name" value="HOMEOBOX_1"/>
    <property type="match status" value="1"/>
</dbReference>
<dbReference type="GO" id="GO:0000978">
    <property type="term" value="F:RNA polymerase II cis-regulatory region sequence-specific DNA binding"/>
    <property type="evidence" value="ECO:0007669"/>
    <property type="project" value="TreeGrafter"/>
</dbReference>
<keyword evidence="3 7" id="KW-0238">DNA-binding</keyword>
<comment type="caution">
    <text evidence="11">The sequence shown here is derived from an EMBL/GenBank/DDBJ whole genome shotgun (WGS) entry which is preliminary data.</text>
</comment>
<organism evidence="11 12">
    <name type="scientific">Brachionus plicatilis</name>
    <name type="common">Marine rotifer</name>
    <name type="synonym">Brachionus muelleri</name>
    <dbReference type="NCBI Taxonomy" id="10195"/>
    <lineage>
        <taxon>Eukaryota</taxon>
        <taxon>Metazoa</taxon>
        <taxon>Spiralia</taxon>
        <taxon>Gnathifera</taxon>
        <taxon>Rotifera</taxon>
        <taxon>Eurotatoria</taxon>
        <taxon>Monogononta</taxon>
        <taxon>Pseudotrocha</taxon>
        <taxon>Ploima</taxon>
        <taxon>Brachionidae</taxon>
        <taxon>Brachionus</taxon>
    </lineage>
</organism>
<evidence type="ECO:0000256" key="4">
    <source>
        <dbReference type="ARBA" id="ARBA00023155"/>
    </source>
</evidence>
<evidence type="ECO:0000256" key="8">
    <source>
        <dbReference type="RuleBase" id="RU000682"/>
    </source>
</evidence>
<dbReference type="STRING" id="10195.A0A3M7S6A2"/>
<dbReference type="InterPro" id="IPR052002">
    <property type="entry name" value="Even-skipped_HD"/>
</dbReference>
<accession>A0A3M7S6A2</accession>
<dbReference type="InterPro" id="IPR017970">
    <property type="entry name" value="Homeobox_CS"/>
</dbReference>
<gene>
    <name evidence="11" type="ORF">BpHYR1_016836</name>
</gene>
<dbReference type="SUPFAM" id="SSF46689">
    <property type="entry name" value="Homeodomain-like"/>
    <property type="match status" value="1"/>
</dbReference>
<dbReference type="PANTHER" id="PTHR46294:SF4">
    <property type="entry name" value="SEGMENTATION PROTEIN EVEN-SKIPPED"/>
    <property type="match status" value="1"/>
</dbReference>
<feature type="region of interest" description="Disordered" evidence="9">
    <location>
        <begin position="116"/>
        <end position="139"/>
    </location>
</feature>
<evidence type="ECO:0000256" key="9">
    <source>
        <dbReference type="SAM" id="MobiDB-lite"/>
    </source>
</evidence>
<feature type="compositionally biased region" description="Low complexity" evidence="9">
    <location>
        <begin position="1"/>
        <end position="18"/>
    </location>
</feature>
<dbReference type="Pfam" id="PF00046">
    <property type="entry name" value="Homeodomain"/>
    <property type="match status" value="1"/>
</dbReference>
<dbReference type="SMART" id="SM00389">
    <property type="entry name" value="HOX"/>
    <property type="match status" value="1"/>
</dbReference>
<keyword evidence="4 7" id="KW-0371">Homeobox</keyword>
<evidence type="ECO:0000256" key="5">
    <source>
        <dbReference type="ARBA" id="ARBA00023242"/>
    </source>
</evidence>
<dbReference type="Proteomes" id="UP000276133">
    <property type="component" value="Unassembled WGS sequence"/>
</dbReference>
<evidence type="ECO:0000259" key="10">
    <source>
        <dbReference type="PROSITE" id="PS50071"/>
    </source>
</evidence>
<feature type="DNA-binding region" description="Homeobox" evidence="7">
    <location>
        <begin position="24"/>
        <end position="83"/>
    </location>
</feature>
<proteinExistence type="inferred from homology"/>
<sequence length="209" mass="23083">MSLSSSSCSSTSSSGSCSPEDLNSKRYRTAFSREQLNRLESEFLKENYVSRPRRCELAAELNLTESTIKVWFQNRRMKDKRQRMAFNWPYGDPQMLAYMLSAVAANTYGPTVPMMSTPSGHEGVKTPSPRSTSSSLSSGSMYPSFQADFAATSALASPISLYIPSSSVPPHSGFDQSLLRQNYQVNFTQNNAVSFKSPAFGLADSSRNF</sequence>
<evidence type="ECO:0000256" key="6">
    <source>
        <dbReference type="ARBA" id="ARBA00038449"/>
    </source>
</evidence>
<feature type="compositionally biased region" description="Low complexity" evidence="9">
    <location>
        <begin position="127"/>
        <end position="139"/>
    </location>
</feature>
<dbReference type="CDD" id="cd00086">
    <property type="entry name" value="homeodomain"/>
    <property type="match status" value="1"/>
</dbReference>
<reference evidence="11 12" key="1">
    <citation type="journal article" date="2018" name="Sci. Rep.">
        <title>Genomic signatures of local adaptation to the degree of environmental predictability in rotifers.</title>
        <authorList>
            <person name="Franch-Gras L."/>
            <person name="Hahn C."/>
            <person name="Garcia-Roger E.M."/>
            <person name="Carmona M.J."/>
            <person name="Serra M."/>
            <person name="Gomez A."/>
        </authorList>
    </citation>
    <scope>NUCLEOTIDE SEQUENCE [LARGE SCALE GENOMIC DNA]</scope>
    <source>
        <strain evidence="11">HYR1</strain>
    </source>
</reference>
<comment type="similarity">
    <text evidence="6">Belongs to the even-skipped homeobox family.</text>
</comment>
<evidence type="ECO:0000313" key="11">
    <source>
        <dbReference type="EMBL" id="RNA31189.1"/>
    </source>
</evidence>
<name>A0A3M7S6A2_BRAPC</name>
<dbReference type="PROSITE" id="PS50071">
    <property type="entry name" value="HOMEOBOX_2"/>
    <property type="match status" value="1"/>
</dbReference>
<dbReference type="InterPro" id="IPR001356">
    <property type="entry name" value="HD"/>
</dbReference>
<dbReference type="GO" id="GO:0005634">
    <property type="term" value="C:nucleus"/>
    <property type="evidence" value="ECO:0007669"/>
    <property type="project" value="UniProtKB-SubCell"/>
</dbReference>
<keyword evidence="5 7" id="KW-0539">Nucleus</keyword>
<dbReference type="InterPro" id="IPR020479">
    <property type="entry name" value="HD_metazoa"/>
</dbReference>
<dbReference type="AlphaFoldDB" id="A0A3M7S6A2"/>
<dbReference type="InterPro" id="IPR009057">
    <property type="entry name" value="Homeodomain-like_sf"/>
</dbReference>
<dbReference type="PRINTS" id="PR00024">
    <property type="entry name" value="HOMEOBOX"/>
</dbReference>
<evidence type="ECO:0000313" key="12">
    <source>
        <dbReference type="Proteomes" id="UP000276133"/>
    </source>
</evidence>
<evidence type="ECO:0000256" key="2">
    <source>
        <dbReference type="ARBA" id="ARBA00022473"/>
    </source>
</evidence>
<comment type="subcellular location">
    <subcellularLocation>
        <location evidence="1 7 8">Nucleus</location>
    </subcellularLocation>
</comment>
<evidence type="ECO:0000256" key="7">
    <source>
        <dbReference type="PROSITE-ProRule" id="PRU00108"/>
    </source>
</evidence>
<dbReference type="Gene3D" id="1.10.10.60">
    <property type="entry name" value="Homeodomain-like"/>
    <property type="match status" value="1"/>
</dbReference>
<evidence type="ECO:0000256" key="1">
    <source>
        <dbReference type="ARBA" id="ARBA00004123"/>
    </source>
</evidence>
<feature type="region of interest" description="Disordered" evidence="9">
    <location>
        <begin position="1"/>
        <end position="21"/>
    </location>
</feature>
<feature type="domain" description="Homeobox" evidence="10">
    <location>
        <begin position="22"/>
        <end position="82"/>
    </location>
</feature>
<keyword evidence="12" id="KW-1185">Reference proteome</keyword>
<evidence type="ECO:0000256" key="3">
    <source>
        <dbReference type="ARBA" id="ARBA00023125"/>
    </source>
</evidence>
<dbReference type="GO" id="GO:0000981">
    <property type="term" value="F:DNA-binding transcription factor activity, RNA polymerase II-specific"/>
    <property type="evidence" value="ECO:0007669"/>
    <property type="project" value="InterPro"/>
</dbReference>
<dbReference type="OrthoDB" id="6159439at2759"/>
<keyword evidence="2" id="KW-0217">Developmental protein</keyword>
<protein>
    <submittedName>
        <fullName evidence="11">Segmentation even-skipped</fullName>
    </submittedName>
</protein>